<gene>
    <name evidence="9" type="primary">hisE</name>
    <name evidence="10" type="ORF">BXY53_0938</name>
</gene>
<organism evidence="10 11">
    <name type="scientific">Dichotomicrobium thermohalophilum</name>
    <dbReference type="NCBI Taxonomy" id="933063"/>
    <lineage>
        <taxon>Bacteria</taxon>
        <taxon>Pseudomonadati</taxon>
        <taxon>Pseudomonadota</taxon>
        <taxon>Alphaproteobacteria</taxon>
        <taxon>Hyphomicrobiales</taxon>
        <taxon>Hyphomicrobiaceae</taxon>
        <taxon>Dichotomicrobium</taxon>
    </lineage>
</organism>
<reference evidence="10 11" key="1">
    <citation type="submission" date="2018-08" db="EMBL/GenBank/DDBJ databases">
        <title>Genomic Encyclopedia of Archaeal and Bacterial Type Strains, Phase II (KMG-II): from individual species to whole genera.</title>
        <authorList>
            <person name="Goeker M."/>
        </authorList>
    </citation>
    <scope>NUCLEOTIDE SEQUENCE [LARGE SCALE GENOMIC DNA]</scope>
    <source>
        <strain evidence="10 11">DSM 5002</strain>
    </source>
</reference>
<comment type="catalytic activity">
    <reaction evidence="1 9">
        <text>1-(5-phospho-beta-D-ribosyl)-ATP + H2O = 1-(5-phospho-beta-D-ribosyl)-5'-AMP + diphosphate + H(+)</text>
        <dbReference type="Rhea" id="RHEA:22828"/>
        <dbReference type="ChEBI" id="CHEBI:15377"/>
        <dbReference type="ChEBI" id="CHEBI:15378"/>
        <dbReference type="ChEBI" id="CHEBI:33019"/>
        <dbReference type="ChEBI" id="CHEBI:59457"/>
        <dbReference type="ChEBI" id="CHEBI:73183"/>
        <dbReference type="EC" id="3.6.1.31"/>
    </reaction>
</comment>
<keyword evidence="7 9" id="KW-0067">ATP-binding</keyword>
<sequence>MADDTLSQLARIIKERREASAESSYTRTLLDAGPAYCARKMGEEAIETVIAALHDSDDALKLESADLLYHLLVLLEARDIPYEDVMAVLAQRMSAPTPAGPQE</sequence>
<dbReference type="PANTHER" id="PTHR42945:SF1">
    <property type="entry name" value="HISTIDINE BIOSYNTHESIS BIFUNCTIONAL PROTEIN HIS7"/>
    <property type="match status" value="1"/>
</dbReference>
<evidence type="ECO:0000256" key="6">
    <source>
        <dbReference type="ARBA" id="ARBA00022801"/>
    </source>
</evidence>
<dbReference type="EC" id="3.6.1.31" evidence="9"/>
<dbReference type="GO" id="GO:0005737">
    <property type="term" value="C:cytoplasm"/>
    <property type="evidence" value="ECO:0007669"/>
    <property type="project" value="UniProtKB-SubCell"/>
</dbReference>
<dbReference type="EMBL" id="QXDF01000001">
    <property type="protein sequence ID" value="RIA55853.1"/>
    <property type="molecule type" value="Genomic_DNA"/>
</dbReference>
<dbReference type="InterPro" id="IPR008179">
    <property type="entry name" value="HisE"/>
</dbReference>
<evidence type="ECO:0000256" key="8">
    <source>
        <dbReference type="ARBA" id="ARBA00023102"/>
    </source>
</evidence>
<dbReference type="OrthoDB" id="9814738at2"/>
<comment type="similarity">
    <text evidence="3 9">Belongs to the PRA-PH family.</text>
</comment>
<dbReference type="Proteomes" id="UP000266273">
    <property type="component" value="Unassembled WGS sequence"/>
</dbReference>
<dbReference type="InterPro" id="IPR021130">
    <property type="entry name" value="PRib-ATP_PPHydrolase-like"/>
</dbReference>
<evidence type="ECO:0000256" key="5">
    <source>
        <dbReference type="ARBA" id="ARBA00022741"/>
    </source>
</evidence>
<evidence type="ECO:0000256" key="4">
    <source>
        <dbReference type="ARBA" id="ARBA00022605"/>
    </source>
</evidence>
<dbReference type="NCBIfam" id="TIGR03188">
    <property type="entry name" value="histidine_hisI"/>
    <property type="match status" value="1"/>
</dbReference>
<dbReference type="CDD" id="cd11534">
    <property type="entry name" value="NTP-PPase_HisIE_like"/>
    <property type="match status" value="1"/>
</dbReference>
<dbReference type="HAMAP" id="MF_01020">
    <property type="entry name" value="HisE"/>
    <property type="match status" value="1"/>
</dbReference>
<keyword evidence="8 9" id="KW-0368">Histidine biosynthesis</keyword>
<evidence type="ECO:0000256" key="1">
    <source>
        <dbReference type="ARBA" id="ARBA00001460"/>
    </source>
</evidence>
<evidence type="ECO:0000256" key="3">
    <source>
        <dbReference type="ARBA" id="ARBA00009392"/>
    </source>
</evidence>
<dbReference type="AlphaFoldDB" id="A0A397Q4H6"/>
<dbReference type="Pfam" id="PF01503">
    <property type="entry name" value="PRA-PH"/>
    <property type="match status" value="1"/>
</dbReference>
<dbReference type="GO" id="GO:0000105">
    <property type="term" value="P:L-histidine biosynthetic process"/>
    <property type="evidence" value="ECO:0007669"/>
    <property type="project" value="UniProtKB-UniRule"/>
</dbReference>
<dbReference type="Gene3D" id="1.10.287.1080">
    <property type="entry name" value="MazG-like"/>
    <property type="match status" value="1"/>
</dbReference>
<comment type="pathway">
    <text evidence="2 9">Amino-acid biosynthesis; L-histidine biosynthesis; L-histidine from 5-phospho-alpha-D-ribose 1-diphosphate: step 2/9.</text>
</comment>
<accession>A0A397Q4H6</accession>
<proteinExistence type="inferred from homology"/>
<keyword evidence="6 9" id="KW-0378">Hydrolase</keyword>
<keyword evidence="5 9" id="KW-0547">Nucleotide-binding</keyword>
<evidence type="ECO:0000313" key="10">
    <source>
        <dbReference type="EMBL" id="RIA55853.1"/>
    </source>
</evidence>
<dbReference type="GO" id="GO:0005524">
    <property type="term" value="F:ATP binding"/>
    <property type="evidence" value="ECO:0007669"/>
    <property type="project" value="UniProtKB-KW"/>
</dbReference>
<dbReference type="GO" id="GO:0004636">
    <property type="term" value="F:phosphoribosyl-ATP diphosphatase activity"/>
    <property type="evidence" value="ECO:0007669"/>
    <property type="project" value="UniProtKB-UniRule"/>
</dbReference>
<name>A0A397Q4H6_9HYPH</name>
<keyword evidence="9" id="KW-0963">Cytoplasm</keyword>
<dbReference type="SUPFAM" id="SSF101386">
    <property type="entry name" value="all-alpha NTP pyrophosphatases"/>
    <property type="match status" value="1"/>
</dbReference>
<comment type="caution">
    <text evidence="10">The sequence shown here is derived from an EMBL/GenBank/DDBJ whole genome shotgun (WGS) entry which is preliminary data.</text>
</comment>
<evidence type="ECO:0000256" key="7">
    <source>
        <dbReference type="ARBA" id="ARBA00022840"/>
    </source>
</evidence>
<keyword evidence="11" id="KW-1185">Reference proteome</keyword>
<evidence type="ECO:0000256" key="9">
    <source>
        <dbReference type="HAMAP-Rule" id="MF_01020"/>
    </source>
</evidence>
<evidence type="ECO:0000256" key="2">
    <source>
        <dbReference type="ARBA" id="ARBA00005204"/>
    </source>
</evidence>
<comment type="subcellular location">
    <subcellularLocation>
        <location evidence="9">Cytoplasm</location>
    </subcellularLocation>
</comment>
<keyword evidence="4 9" id="KW-0028">Amino-acid biosynthesis</keyword>
<dbReference type="RefSeq" id="WP_119060702.1">
    <property type="nucleotide sequence ID" value="NZ_QXDF01000001.1"/>
</dbReference>
<dbReference type="UniPathway" id="UPA00031">
    <property type="reaction ID" value="UER00007"/>
</dbReference>
<evidence type="ECO:0000313" key="11">
    <source>
        <dbReference type="Proteomes" id="UP000266273"/>
    </source>
</evidence>
<protein>
    <recommendedName>
        <fullName evidence="9">Phosphoribosyl-ATP pyrophosphatase</fullName>
        <shortName evidence="9">PRA-PH</shortName>
        <ecNumber evidence="9">3.6.1.31</ecNumber>
    </recommendedName>
</protein>
<dbReference type="PANTHER" id="PTHR42945">
    <property type="entry name" value="HISTIDINE BIOSYNTHESIS BIFUNCTIONAL PROTEIN"/>
    <property type="match status" value="1"/>
</dbReference>